<dbReference type="InterPro" id="IPR013783">
    <property type="entry name" value="Ig-like_fold"/>
</dbReference>
<dbReference type="Proteomes" id="UP001201985">
    <property type="component" value="Unassembled WGS sequence"/>
</dbReference>
<name>A0ABS9W7C6_9PROT</name>
<evidence type="ECO:0000259" key="1">
    <source>
        <dbReference type="Pfam" id="PF08770"/>
    </source>
</evidence>
<reference evidence="2 3" key="1">
    <citation type="submission" date="2022-03" db="EMBL/GenBank/DDBJ databases">
        <title>Complete genome analysis of Roseomonas KG 17.1 : a prolific producer of plant growth promoters.</title>
        <authorList>
            <person name="Saadouli I."/>
            <person name="Najjari A."/>
            <person name="Mosbah A."/>
            <person name="Ouzari H.I."/>
        </authorList>
    </citation>
    <scope>NUCLEOTIDE SEQUENCE [LARGE SCALE GENOMIC DNA]</scope>
    <source>
        <strain evidence="2 3">KG17-1</strain>
    </source>
</reference>
<comment type="caution">
    <text evidence="2">The sequence shown here is derived from an EMBL/GenBank/DDBJ whole genome shotgun (WGS) entry which is preliminary data.</text>
</comment>
<dbReference type="Gene3D" id="2.60.40.10">
    <property type="entry name" value="Immunoglobulins"/>
    <property type="match status" value="1"/>
</dbReference>
<feature type="domain" description="Sulphur oxidation protein SoxZ" evidence="1">
    <location>
        <begin position="14"/>
        <end position="104"/>
    </location>
</feature>
<dbReference type="EMBL" id="JALBUU010000021">
    <property type="protein sequence ID" value="MCI0754928.1"/>
    <property type="molecule type" value="Genomic_DNA"/>
</dbReference>
<accession>A0ABS9W7C6</accession>
<dbReference type="InterPro" id="IPR014756">
    <property type="entry name" value="Ig_E-set"/>
</dbReference>
<organism evidence="2 3">
    <name type="scientific">Teichococcus vastitatis</name>
    <dbReference type="NCBI Taxonomy" id="2307076"/>
    <lineage>
        <taxon>Bacteria</taxon>
        <taxon>Pseudomonadati</taxon>
        <taxon>Pseudomonadota</taxon>
        <taxon>Alphaproteobacteria</taxon>
        <taxon>Acetobacterales</taxon>
        <taxon>Roseomonadaceae</taxon>
        <taxon>Roseomonas</taxon>
    </lineage>
</organism>
<dbReference type="Pfam" id="PF08770">
    <property type="entry name" value="SoxZ"/>
    <property type="match status" value="1"/>
</dbReference>
<sequence>MQATPITARITLPPSARRGEVVTVRVLVRHPMERAVDAPGLTPVPRKILHTLRVTYAGEEVFRMTLSPGIAANPYLEFTTVATETGDLVFTWEEDGGTVYQREARLVVA</sequence>
<dbReference type="InterPro" id="IPR014880">
    <property type="entry name" value="SoxZ_dom"/>
</dbReference>
<dbReference type="RefSeq" id="WP_241793198.1">
    <property type="nucleotide sequence ID" value="NZ_JALBUU010000021.1"/>
</dbReference>
<gene>
    <name evidence="2" type="ORF">MON41_14465</name>
</gene>
<evidence type="ECO:0000313" key="2">
    <source>
        <dbReference type="EMBL" id="MCI0754928.1"/>
    </source>
</evidence>
<evidence type="ECO:0000313" key="3">
    <source>
        <dbReference type="Proteomes" id="UP001201985"/>
    </source>
</evidence>
<dbReference type="SUPFAM" id="SSF81296">
    <property type="entry name" value="E set domains"/>
    <property type="match status" value="1"/>
</dbReference>
<keyword evidence="3" id="KW-1185">Reference proteome</keyword>
<protein>
    <submittedName>
        <fullName evidence="2">Thiosulfate oxidation carrier complex protein SoxZ</fullName>
    </submittedName>
</protein>
<proteinExistence type="predicted"/>